<accession>A0ABQ7LGJ7</accession>
<comment type="caution">
    <text evidence="2">The sequence shown here is derived from an EMBL/GenBank/DDBJ whole genome shotgun (WGS) entry which is preliminary data.</text>
</comment>
<protein>
    <submittedName>
        <fullName evidence="2">Uncharacterized protein</fullName>
    </submittedName>
</protein>
<keyword evidence="3" id="KW-1185">Reference proteome</keyword>
<sequence length="406" mass="45940">MQPDIWEEWWRPACVLDIQPDMWSTRCRCTCVWNHAKRHTGCHQPEADWLLSSINMIDEDIQPEPEPDLTEPDIQDMISNITKSETVQEVPVPTVFKGSITRQRAKVLQHKFNESMILASDLGQVKLADEPSLKQDELKGAEPVKEKQASTKASLVYLARYNSTAYMGEASEQATMMQVLNALREEMRVMRQDLGERMTRVEQRPPPLQPVRNVDRFLNPNNRRYGVPVHDNPETSTRNQQTDEDTGQQHGPIPNQRAGLQPDDYGEEEEEEGNITKSETVQEVPVPTVFKGAITRQRAKVLQHKFNESMILASDLGQVKLADEPSLKQDELKGAEPVKEKQASIPPRPRGTLCCITSLPSLVWCTSFHHTVPVPIPWLIRSVHPDHPCVRSAPSLLLGNVQPLIA</sequence>
<evidence type="ECO:0000256" key="1">
    <source>
        <dbReference type="SAM" id="MobiDB-lite"/>
    </source>
</evidence>
<reference evidence="2 3" key="1">
    <citation type="submission" date="2021-03" db="EMBL/GenBank/DDBJ databases">
        <authorList>
            <person name="King G.J."/>
            <person name="Bancroft I."/>
            <person name="Baten A."/>
            <person name="Bloomfield J."/>
            <person name="Borpatragohain P."/>
            <person name="He Z."/>
            <person name="Irish N."/>
            <person name="Irwin J."/>
            <person name="Liu K."/>
            <person name="Mauleon R.P."/>
            <person name="Moore J."/>
            <person name="Morris R."/>
            <person name="Ostergaard L."/>
            <person name="Wang B."/>
            <person name="Wells R."/>
        </authorList>
    </citation>
    <scope>NUCLEOTIDE SEQUENCE [LARGE SCALE GENOMIC DNA]</scope>
    <source>
        <strain evidence="2">R-o-18</strain>
        <tissue evidence="2">Leaf</tissue>
    </source>
</reference>
<evidence type="ECO:0000313" key="3">
    <source>
        <dbReference type="Proteomes" id="UP000823674"/>
    </source>
</evidence>
<name>A0ABQ7LGJ7_BRACM</name>
<dbReference type="Proteomes" id="UP000823674">
    <property type="component" value="Chromosome A09"/>
</dbReference>
<dbReference type="EMBL" id="JADBGQ010000008">
    <property type="protein sequence ID" value="KAG5384644.1"/>
    <property type="molecule type" value="Genomic_DNA"/>
</dbReference>
<feature type="compositionally biased region" description="Acidic residues" evidence="1">
    <location>
        <begin position="264"/>
        <end position="273"/>
    </location>
</feature>
<organism evidence="2 3">
    <name type="scientific">Brassica rapa subsp. trilocularis</name>
    <dbReference type="NCBI Taxonomy" id="1813537"/>
    <lineage>
        <taxon>Eukaryota</taxon>
        <taxon>Viridiplantae</taxon>
        <taxon>Streptophyta</taxon>
        <taxon>Embryophyta</taxon>
        <taxon>Tracheophyta</taxon>
        <taxon>Spermatophyta</taxon>
        <taxon>Magnoliopsida</taxon>
        <taxon>eudicotyledons</taxon>
        <taxon>Gunneridae</taxon>
        <taxon>Pentapetalae</taxon>
        <taxon>rosids</taxon>
        <taxon>malvids</taxon>
        <taxon>Brassicales</taxon>
        <taxon>Brassicaceae</taxon>
        <taxon>Brassiceae</taxon>
        <taxon>Brassica</taxon>
    </lineage>
</organism>
<evidence type="ECO:0000313" key="2">
    <source>
        <dbReference type="EMBL" id="KAG5384644.1"/>
    </source>
</evidence>
<feature type="region of interest" description="Disordered" evidence="1">
    <location>
        <begin position="200"/>
        <end position="277"/>
    </location>
</feature>
<proteinExistence type="predicted"/>
<gene>
    <name evidence="2" type="primary">A09g510980.1_BraROA</name>
    <name evidence="2" type="ORF">IGI04_036114</name>
</gene>